<name>A0A976MD69_THEOR</name>
<accession>A0A976MD69</accession>
<dbReference type="GO" id="GO:0005737">
    <property type="term" value="C:cytoplasm"/>
    <property type="evidence" value="ECO:0007669"/>
    <property type="project" value="GOC"/>
</dbReference>
<dbReference type="EMBL" id="CP056071">
    <property type="protein sequence ID" value="UKK02176.1"/>
    <property type="molecule type" value="Genomic_DNA"/>
</dbReference>
<dbReference type="SUPFAM" id="SSF64356">
    <property type="entry name" value="SNARE-like"/>
    <property type="match status" value="1"/>
</dbReference>
<dbReference type="Proteomes" id="UP000244811">
    <property type="component" value="Chromosome 2"/>
</dbReference>
<dbReference type="InterPro" id="IPR006722">
    <property type="entry name" value="Sedlin"/>
</dbReference>
<proteinExistence type="predicted"/>
<evidence type="ECO:0000313" key="2">
    <source>
        <dbReference type="Proteomes" id="UP000244811"/>
    </source>
</evidence>
<protein>
    <submittedName>
        <fullName evidence="1">Endoplasmic reticulum transport protein</fullName>
    </submittedName>
</protein>
<dbReference type="AlphaFoldDB" id="A0A976MD69"/>
<dbReference type="Gene3D" id="3.30.450.70">
    <property type="match status" value="1"/>
</dbReference>
<dbReference type="GO" id="GO:0006888">
    <property type="term" value="P:endoplasmic reticulum to Golgi vesicle-mediated transport"/>
    <property type="evidence" value="ECO:0007669"/>
    <property type="project" value="InterPro"/>
</dbReference>
<dbReference type="InterPro" id="IPR011012">
    <property type="entry name" value="Longin-like_dom_sf"/>
</dbReference>
<organism evidence="1 2">
    <name type="scientific">Theileria orientalis</name>
    <dbReference type="NCBI Taxonomy" id="68886"/>
    <lineage>
        <taxon>Eukaryota</taxon>
        <taxon>Sar</taxon>
        <taxon>Alveolata</taxon>
        <taxon>Apicomplexa</taxon>
        <taxon>Aconoidasida</taxon>
        <taxon>Piroplasmida</taxon>
        <taxon>Theileriidae</taxon>
        <taxon>Theileria</taxon>
    </lineage>
</organism>
<dbReference type="Pfam" id="PF04628">
    <property type="entry name" value="Sedlin_N"/>
    <property type="match status" value="1"/>
</dbReference>
<evidence type="ECO:0000313" key="1">
    <source>
        <dbReference type="EMBL" id="UKK02176.1"/>
    </source>
</evidence>
<dbReference type="PANTHER" id="PTHR12403">
    <property type="entry name" value="TRAFFICKING PROTEIN PARTICLE COMPLEX SUBUNIT 2"/>
    <property type="match status" value="1"/>
</dbReference>
<sequence>MDNSDLHNTSNTDPNVHSKILVFIIVGKDDKPLLIEDLSTPGRRSDPPHLASFVAHQSLDVIDDLVWSNPNLFLKQVDVFDFLSVSAYVTCSHVSFILITRAHVSNTSDFVIYSPNLSSNEPDPPSMDSVRSFFKEVHELYSRQVMNPLYVFNGSLESNNFKNKVRQAAKKHLI</sequence>
<dbReference type="CDD" id="cd14825">
    <property type="entry name" value="TRAPPC2_sedlin"/>
    <property type="match status" value="1"/>
</dbReference>
<reference evidence="1" key="1">
    <citation type="submission" date="2022-07" db="EMBL/GenBank/DDBJ databases">
        <title>Evaluation of T. orientalis genome assembly methods using nanopore sequencing and analysis of variation between genomes.</title>
        <authorList>
            <person name="Yam J."/>
            <person name="Micallef M.L."/>
            <person name="Liu M."/>
            <person name="Djordjevic S.P."/>
            <person name="Bogema D.R."/>
            <person name="Jenkins C."/>
        </authorList>
    </citation>
    <scope>NUCLEOTIDE SEQUENCE</scope>
    <source>
        <strain evidence="1">Goon Nure</strain>
    </source>
</reference>
<gene>
    <name evidence="1" type="ORF">MACK_001531</name>
</gene>